<evidence type="ECO:0000313" key="1">
    <source>
        <dbReference type="EMBL" id="GLW59367.1"/>
    </source>
</evidence>
<comment type="caution">
    <text evidence="1">The sequence shown here is derived from an EMBL/GenBank/DDBJ whole genome shotgun (WGS) entry which is preliminary data.</text>
</comment>
<gene>
    <name evidence="1" type="ORF">Kpho01_73770</name>
</gene>
<sequence length="120" mass="12983">MSSESPFSVVIRFYPGRVIVSEDRVVIRRSLLARLGGAENVTIPVADIVDVVSQVPTPVLNGYTSFETRGPSGSRAVPDGASRREIFASPHTVAFTAAQKGNQQKLLEAVEFARARLRGE</sequence>
<name>A0A9W6UTQ6_9ACTN</name>
<dbReference type="EMBL" id="BSRX01000078">
    <property type="protein sequence ID" value="GLW59367.1"/>
    <property type="molecule type" value="Genomic_DNA"/>
</dbReference>
<dbReference type="AlphaFoldDB" id="A0A9W6UTQ6"/>
<accession>A0A9W6UTQ6</accession>
<protein>
    <submittedName>
        <fullName evidence="1">Uncharacterized protein</fullName>
    </submittedName>
</protein>
<dbReference type="Proteomes" id="UP001165143">
    <property type="component" value="Unassembled WGS sequence"/>
</dbReference>
<organism evidence="1 2">
    <name type="scientific">Kitasatospora phosalacinea</name>
    <dbReference type="NCBI Taxonomy" id="2065"/>
    <lineage>
        <taxon>Bacteria</taxon>
        <taxon>Bacillati</taxon>
        <taxon>Actinomycetota</taxon>
        <taxon>Actinomycetes</taxon>
        <taxon>Kitasatosporales</taxon>
        <taxon>Streptomycetaceae</taxon>
        <taxon>Kitasatospora</taxon>
    </lineage>
</organism>
<reference evidence="1" key="1">
    <citation type="submission" date="2023-02" db="EMBL/GenBank/DDBJ databases">
        <title>Kitasatospora phosalacinea NBRC 14362.</title>
        <authorList>
            <person name="Ichikawa N."/>
            <person name="Sato H."/>
            <person name="Tonouchi N."/>
        </authorList>
    </citation>
    <scope>NUCLEOTIDE SEQUENCE</scope>
    <source>
        <strain evidence="1">NBRC 14362</strain>
    </source>
</reference>
<evidence type="ECO:0000313" key="2">
    <source>
        <dbReference type="Proteomes" id="UP001165143"/>
    </source>
</evidence>
<proteinExistence type="predicted"/>